<comment type="caution">
    <text evidence="3">The sequence shown here is derived from an EMBL/GenBank/DDBJ whole genome shotgun (WGS) entry which is preliminary data.</text>
</comment>
<dbReference type="Pfam" id="PF14550">
    <property type="entry name" value="Peptidase_S78_2"/>
    <property type="match status" value="1"/>
</dbReference>
<proteinExistence type="predicted"/>
<feature type="compositionally biased region" description="Basic and acidic residues" evidence="1">
    <location>
        <begin position="307"/>
        <end position="316"/>
    </location>
</feature>
<feature type="domain" description="Phage-like element PBSX protein XkdF" evidence="2">
    <location>
        <begin position="48"/>
        <end position="160"/>
    </location>
</feature>
<evidence type="ECO:0000256" key="1">
    <source>
        <dbReference type="SAM" id="MobiDB-lite"/>
    </source>
</evidence>
<evidence type="ECO:0000313" key="3">
    <source>
        <dbReference type="EMBL" id="EKC47586.1"/>
    </source>
</evidence>
<sequence>MNNIEKAIEIRNARIRFVSLVDKAANLQSFLVTKNKDGEASFTTCGQIVKADADNHYVTGIVYEPMVKDSQGNFMTEDEIVKAARWYAKNGNMVDVQHSFSPLSSASVVESWVAKADFSLGDKAVKKGTWLMTVEISDDKIWNRIEKGEITGFSMGGVGEYATEDVDIDNLEKSFSDATPKKRRGIIKTLLSLLDGEKQEDTEVTKDEMKAIVSETIEKSVDSIAAEVAKIIKEEAQAADNGTSQASSEEKSAEAENAKDTEKKEEPLTKEEIGAMISQAVKEAVPAMLKEALAAQRGTTQQSDEADVNKSKDGAQKKHYLAGII</sequence>
<protein>
    <recommendedName>
        <fullName evidence="2">Phage-like element PBSX protein XkdF domain-containing protein</fullName>
    </recommendedName>
</protein>
<gene>
    <name evidence="3" type="ORF">LEA_19309</name>
</gene>
<dbReference type="AlphaFoldDB" id="K1SJV1"/>
<feature type="compositionally biased region" description="Basic and acidic residues" evidence="1">
    <location>
        <begin position="248"/>
        <end position="273"/>
    </location>
</feature>
<accession>K1SJV1</accession>
<dbReference type="EMBL" id="AJWY01013270">
    <property type="protein sequence ID" value="EKC47586.1"/>
    <property type="molecule type" value="Genomic_DNA"/>
</dbReference>
<feature type="region of interest" description="Disordered" evidence="1">
    <location>
        <begin position="293"/>
        <end position="325"/>
    </location>
</feature>
<feature type="region of interest" description="Disordered" evidence="1">
    <location>
        <begin position="237"/>
        <end position="275"/>
    </location>
</feature>
<dbReference type="InterPro" id="IPR027924">
    <property type="entry name" value="XkdF"/>
</dbReference>
<reference evidence="3" key="1">
    <citation type="journal article" date="2013" name="Environ. Microbiol.">
        <title>Microbiota from the distal guts of lean and obese adolescents exhibit partial functional redundancy besides clear differences in community structure.</title>
        <authorList>
            <person name="Ferrer M."/>
            <person name="Ruiz A."/>
            <person name="Lanza F."/>
            <person name="Haange S.B."/>
            <person name="Oberbach A."/>
            <person name="Till H."/>
            <person name="Bargiela R."/>
            <person name="Campoy C."/>
            <person name="Segura M.T."/>
            <person name="Richter M."/>
            <person name="von Bergen M."/>
            <person name="Seifert J."/>
            <person name="Suarez A."/>
        </authorList>
    </citation>
    <scope>NUCLEOTIDE SEQUENCE</scope>
</reference>
<evidence type="ECO:0000259" key="2">
    <source>
        <dbReference type="Pfam" id="PF14550"/>
    </source>
</evidence>
<organism evidence="3">
    <name type="scientific">human gut metagenome</name>
    <dbReference type="NCBI Taxonomy" id="408170"/>
    <lineage>
        <taxon>unclassified sequences</taxon>
        <taxon>metagenomes</taxon>
        <taxon>organismal metagenomes</taxon>
    </lineage>
</organism>
<name>K1SJV1_9ZZZZ</name>